<proteinExistence type="predicted"/>
<evidence type="ECO:0000313" key="1">
    <source>
        <dbReference type="EMBL" id="MBX58440.1"/>
    </source>
</evidence>
<dbReference type="AlphaFoldDB" id="A0A2P2PUN5"/>
<protein>
    <submittedName>
        <fullName evidence="1">Uncharacterized protein</fullName>
    </submittedName>
</protein>
<sequence>MLLKMISLCQQANWYLFLLHLLAFF</sequence>
<reference evidence="1" key="1">
    <citation type="submission" date="2018-02" db="EMBL/GenBank/DDBJ databases">
        <title>Rhizophora mucronata_Transcriptome.</title>
        <authorList>
            <person name="Meera S.P."/>
            <person name="Sreeshan A."/>
            <person name="Augustine A."/>
        </authorList>
    </citation>
    <scope>NUCLEOTIDE SEQUENCE</scope>
    <source>
        <tissue evidence="1">Leaf</tissue>
    </source>
</reference>
<name>A0A2P2PUN5_RHIMU</name>
<accession>A0A2P2PUN5</accession>
<dbReference type="EMBL" id="GGEC01077956">
    <property type="protein sequence ID" value="MBX58440.1"/>
    <property type="molecule type" value="Transcribed_RNA"/>
</dbReference>
<organism evidence="1">
    <name type="scientific">Rhizophora mucronata</name>
    <name type="common">Asiatic mangrove</name>
    <dbReference type="NCBI Taxonomy" id="61149"/>
    <lineage>
        <taxon>Eukaryota</taxon>
        <taxon>Viridiplantae</taxon>
        <taxon>Streptophyta</taxon>
        <taxon>Embryophyta</taxon>
        <taxon>Tracheophyta</taxon>
        <taxon>Spermatophyta</taxon>
        <taxon>Magnoliopsida</taxon>
        <taxon>eudicotyledons</taxon>
        <taxon>Gunneridae</taxon>
        <taxon>Pentapetalae</taxon>
        <taxon>rosids</taxon>
        <taxon>fabids</taxon>
        <taxon>Malpighiales</taxon>
        <taxon>Rhizophoraceae</taxon>
        <taxon>Rhizophora</taxon>
    </lineage>
</organism>